<dbReference type="GO" id="GO:0003887">
    <property type="term" value="F:DNA-directed DNA polymerase activity"/>
    <property type="evidence" value="ECO:0007669"/>
    <property type="project" value="UniProtKB-EC"/>
</dbReference>
<dbReference type="InterPro" id="IPR013103">
    <property type="entry name" value="RVT_2"/>
</dbReference>
<dbReference type="EMBL" id="QZWG01000015">
    <property type="protein sequence ID" value="RZB66165.1"/>
    <property type="molecule type" value="Genomic_DNA"/>
</dbReference>
<feature type="domain" description="Reverse transcriptase Ty1/copia-type" evidence="1">
    <location>
        <begin position="1"/>
        <end position="127"/>
    </location>
</feature>
<dbReference type="Pfam" id="PF07727">
    <property type="entry name" value="RVT_2"/>
    <property type="match status" value="1"/>
</dbReference>
<evidence type="ECO:0000313" key="2">
    <source>
        <dbReference type="EMBL" id="RZB66165.1"/>
    </source>
</evidence>
<protein>
    <submittedName>
        <fullName evidence="2">Retrovirus-related Pol polyprotein from transposon RE1</fullName>
        <ecNumber evidence="2">2.7.7.7</ecNumber>
    </submittedName>
</protein>
<gene>
    <name evidence="2" type="ORF">D0Y65_041993</name>
</gene>
<dbReference type="Proteomes" id="UP000289340">
    <property type="component" value="Chromosome 15"/>
</dbReference>
<dbReference type="SUPFAM" id="SSF56672">
    <property type="entry name" value="DNA/RNA polymerases"/>
    <property type="match status" value="1"/>
</dbReference>
<reference evidence="2 3" key="1">
    <citation type="submission" date="2018-09" db="EMBL/GenBank/DDBJ databases">
        <title>A high-quality reference genome of wild soybean provides a powerful tool to mine soybean genomes.</title>
        <authorList>
            <person name="Xie M."/>
            <person name="Chung C.Y.L."/>
            <person name="Li M.-W."/>
            <person name="Wong F.-L."/>
            <person name="Chan T.-F."/>
            <person name="Lam H.-M."/>
        </authorList>
    </citation>
    <scope>NUCLEOTIDE SEQUENCE [LARGE SCALE GENOMIC DNA]</scope>
    <source>
        <strain evidence="3">cv. W05</strain>
        <tissue evidence="2">Hypocotyl of etiolated seedlings</tissue>
    </source>
</reference>
<dbReference type="EC" id="2.7.7.7" evidence="2"/>
<organism evidence="2 3">
    <name type="scientific">Glycine soja</name>
    <name type="common">Wild soybean</name>
    <dbReference type="NCBI Taxonomy" id="3848"/>
    <lineage>
        <taxon>Eukaryota</taxon>
        <taxon>Viridiplantae</taxon>
        <taxon>Streptophyta</taxon>
        <taxon>Embryophyta</taxon>
        <taxon>Tracheophyta</taxon>
        <taxon>Spermatophyta</taxon>
        <taxon>Magnoliopsida</taxon>
        <taxon>eudicotyledons</taxon>
        <taxon>Gunneridae</taxon>
        <taxon>Pentapetalae</taxon>
        <taxon>rosids</taxon>
        <taxon>fabids</taxon>
        <taxon>Fabales</taxon>
        <taxon>Fabaceae</taxon>
        <taxon>Papilionoideae</taxon>
        <taxon>50 kb inversion clade</taxon>
        <taxon>NPAAA clade</taxon>
        <taxon>indigoferoid/millettioid clade</taxon>
        <taxon>Phaseoleae</taxon>
        <taxon>Glycine</taxon>
        <taxon>Glycine subgen. Soja</taxon>
    </lineage>
</organism>
<evidence type="ECO:0000259" key="1">
    <source>
        <dbReference type="Pfam" id="PF07727"/>
    </source>
</evidence>
<accession>A0A445GY12</accession>
<sequence>MDMKSAFLNGVFEEEVYIEQPLGYKVKEEEDKVLKLKKALYGLKQAPRARYSHIDKYFLENNFTKCPHEHALYFKIKDGDILIVCIYVDDLIFTGSNPSMFEEFKKIMINEFEMTDIGLMSCYLGIEGPALSPRRYFVVLTPVVVGRNSGVDQLSFHVTFALSALAALSENGVSGEKMKNKKVEATGVSLSEALNSLSELGEYAKHTCAQPTISSPNESFVSSGAKRASLAKPKVPGSLCSGDVHNAVIISSDLCNIIITNTRGITPLQKVVGLLARQPEREIPLVSSLAAREILDEGYGQREVGHGRGSRAWGRVAPVEKKAGQWEKRRLEEG</sequence>
<dbReference type="InterPro" id="IPR043502">
    <property type="entry name" value="DNA/RNA_pol_sf"/>
</dbReference>
<dbReference type="AlphaFoldDB" id="A0A445GY12"/>
<evidence type="ECO:0000313" key="3">
    <source>
        <dbReference type="Proteomes" id="UP000289340"/>
    </source>
</evidence>
<keyword evidence="3" id="KW-1185">Reference proteome</keyword>
<proteinExistence type="predicted"/>
<name>A0A445GY12_GLYSO</name>
<keyword evidence="2" id="KW-0808">Transferase</keyword>
<keyword evidence="2" id="KW-0548">Nucleotidyltransferase</keyword>
<comment type="caution">
    <text evidence="2">The sequence shown here is derived from an EMBL/GenBank/DDBJ whole genome shotgun (WGS) entry which is preliminary data.</text>
</comment>